<comment type="caution">
    <text evidence="1">The sequence shown here is derived from an EMBL/GenBank/DDBJ whole genome shotgun (WGS) entry which is preliminary data.</text>
</comment>
<gene>
    <name evidence="1" type="ORF">CspeluHIS016_0103370</name>
</gene>
<keyword evidence="2" id="KW-1185">Reference proteome</keyword>
<reference evidence="1" key="1">
    <citation type="journal article" date="2023" name="BMC Genomics">
        <title>Chromosome-level genome assemblies of Cutaneotrichosporon spp. (Trichosporonales, Basidiomycota) reveal imbalanced evolution between nucleotide sequences and chromosome synteny.</title>
        <authorList>
            <person name="Kobayashi Y."/>
            <person name="Kayamori A."/>
            <person name="Aoki K."/>
            <person name="Shiwa Y."/>
            <person name="Matsutani M."/>
            <person name="Fujita N."/>
            <person name="Sugita T."/>
            <person name="Iwasaki W."/>
            <person name="Tanaka N."/>
            <person name="Takashima M."/>
        </authorList>
    </citation>
    <scope>NUCLEOTIDE SEQUENCE</scope>
    <source>
        <strain evidence="1">HIS016</strain>
    </source>
</reference>
<proteinExistence type="predicted"/>
<accession>A0AAD3Y7U8</accession>
<organism evidence="1 2">
    <name type="scientific">Cutaneotrichosporon spelunceum</name>
    <dbReference type="NCBI Taxonomy" id="1672016"/>
    <lineage>
        <taxon>Eukaryota</taxon>
        <taxon>Fungi</taxon>
        <taxon>Dikarya</taxon>
        <taxon>Basidiomycota</taxon>
        <taxon>Agaricomycotina</taxon>
        <taxon>Tremellomycetes</taxon>
        <taxon>Trichosporonales</taxon>
        <taxon>Trichosporonaceae</taxon>
        <taxon>Cutaneotrichosporon</taxon>
    </lineage>
</organism>
<protein>
    <submittedName>
        <fullName evidence="1">Uncharacterized protein</fullName>
    </submittedName>
</protein>
<name>A0AAD3Y7U8_9TREE</name>
<evidence type="ECO:0000313" key="2">
    <source>
        <dbReference type="Proteomes" id="UP001222932"/>
    </source>
</evidence>
<dbReference type="Proteomes" id="UP001222932">
    <property type="component" value="Unassembled WGS sequence"/>
</dbReference>
<dbReference type="EMBL" id="BTCM01000001">
    <property type="protein sequence ID" value="GMK53751.1"/>
    <property type="molecule type" value="Genomic_DNA"/>
</dbReference>
<reference evidence="1" key="2">
    <citation type="submission" date="2023-06" db="EMBL/GenBank/DDBJ databases">
        <authorList>
            <person name="Kobayashi Y."/>
            <person name="Kayamori A."/>
            <person name="Aoki K."/>
            <person name="Shiwa Y."/>
            <person name="Fujita N."/>
            <person name="Sugita T."/>
            <person name="Iwasaki W."/>
            <person name="Tanaka N."/>
            <person name="Takashima M."/>
        </authorList>
    </citation>
    <scope>NUCLEOTIDE SEQUENCE</scope>
    <source>
        <strain evidence="1">HIS016</strain>
    </source>
</reference>
<evidence type="ECO:0000313" key="1">
    <source>
        <dbReference type="EMBL" id="GMK53751.1"/>
    </source>
</evidence>
<sequence length="85" mass="9288">MLADAYLCLAPPNFAAAEAESGAVESECRRLMKKRLDPDEAPGWLDDIPALRVRALRLVARVEDGLGRAARAERARQLAESLGKQ</sequence>
<dbReference type="AlphaFoldDB" id="A0AAD3Y7U8"/>